<protein>
    <submittedName>
        <fullName evidence="5">Transcriptional regulator, GntR family</fullName>
    </submittedName>
</protein>
<dbReference type="InterPro" id="IPR008920">
    <property type="entry name" value="TF_FadR/GntR_C"/>
</dbReference>
<evidence type="ECO:0000313" key="5">
    <source>
        <dbReference type="EMBL" id="SOD98366.1"/>
    </source>
</evidence>
<dbReference type="SMART" id="SM00895">
    <property type="entry name" value="FCD"/>
    <property type="match status" value="1"/>
</dbReference>
<dbReference type="Pfam" id="PF07729">
    <property type="entry name" value="FCD"/>
    <property type="match status" value="1"/>
</dbReference>
<dbReference type="PROSITE" id="PS50949">
    <property type="entry name" value="HTH_GNTR"/>
    <property type="match status" value="1"/>
</dbReference>
<evidence type="ECO:0000256" key="3">
    <source>
        <dbReference type="ARBA" id="ARBA00023163"/>
    </source>
</evidence>
<dbReference type="Pfam" id="PF00392">
    <property type="entry name" value="GntR"/>
    <property type="match status" value="1"/>
</dbReference>
<dbReference type="Gene3D" id="1.10.10.10">
    <property type="entry name" value="Winged helix-like DNA-binding domain superfamily/Winged helix DNA-binding domain"/>
    <property type="match status" value="1"/>
</dbReference>
<dbReference type="GO" id="GO:0003700">
    <property type="term" value="F:DNA-binding transcription factor activity"/>
    <property type="evidence" value="ECO:0007669"/>
    <property type="project" value="InterPro"/>
</dbReference>
<keyword evidence="1" id="KW-0805">Transcription regulation</keyword>
<name>A0A286GT40_9ACTN</name>
<proteinExistence type="predicted"/>
<dbReference type="GO" id="GO:0003677">
    <property type="term" value="F:DNA binding"/>
    <property type="evidence" value="ECO:0007669"/>
    <property type="project" value="UniProtKB-KW"/>
</dbReference>
<evidence type="ECO:0000256" key="2">
    <source>
        <dbReference type="ARBA" id="ARBA00023125"/>
    </source>
</evidence>
<dbReference type="PANTHER" id="PTHR43537:SF24">
    <property type="entry name" value="GLUCONATE OPERON TRANSCRIPTIONAL REPRESSOR"/>
    <property type="match status" value="1"/>
</dbReference>
<dbReference type="PANTHER" id="PTHR43537">
    <property type="entry name" value="TRANSCRIPTIONAL REGULATOR, GNTR FAMILY"/>
    <property type="match status" value="1"/>
</dbReference>
<feature type="domain" description="HTH gntR-type" evidence="4">
    <location>
        <begin position="3"/>
        <end position="70"/>
    </location>
</feature>
<reference evidence="6" key="1">
    <citation type="submission" date="2017-09" db="EMBL/GenBank/DDBJ databases">
        <authorList>
            <person name="Varghese N."/>
            <person name="Submissions S."/>
        </authorList>
    </citation>
    <scope>NUCLEOTIDE SEQUENCE [LARGE SCALE GENOMIC DNA]</scope>
    <source>
        <strain evidence="6">DSM 44270</strain>
    </source>
</reference>
<dbReference type="SUPFAM" id="SSF48008">
    <property type="entry name" value="GntR ligand-binding domain-like"/>
    <property type="match status" value="1"/>
</dbReference>
<keyword evidence="2" id="KW-0238">DNA-binding</keyword>
<dbReference type="AlphaFoldDB" id="A0A286GT40"/>
<keyword evidence="6" id="KW-1185">Reference proteome</keyword>
<dbReference type="EMBL" id="OCNK01000002">
    <property type="protein sequence ID" value="SOD98366.1"/>
    <property type="molecule type" value="Genomic_DNA"/>
</dbReference>
<dbReference type="SMART" id="SM00345">
    <property type="entry name" value="HTH_GNTR"/>
    <property type="match status" value="1"/>
</dbReference>
<keyword evidence="3" id="KW-0804">Transcription</keyword>
<dbReference type="CDD" id="cd07377">
    <property type="entry name" value="WHTH_GntR"/>
    <property type="match status" value="1"/>
</dbReference>
<dbReference type="Proteomes" id="UP000219482">
    <property type="component" value="Unassembled WGS sequence"/>
</dbReference>
<dbReference type="RefSeq" id="WP_097183593.1">
    <property type="nucleotide sequence ID" value="NZ_OCNK01000002.1"/>
</dbReference>
<evidence type="ECO:0000256" key="1">
    <source>
        <dbReference type="ARBA" id="ARBA00023015"/>
    </source>
</evidence>
<dbReference type="Gene3D" id="1.20.120.530">
    <property type="entry name" value="GntR ligand-binding domain-like"/>
    <property type="match status" value="1"/>
</dbReference>
<dbReference type="InterPro" id="IPR000524">
    <property type="entry name" value="Tscrpt_reg_HTH_GntR"/>
</dbReference>
<sequence>MASPAQDMAERALRVAISRGDMPPGYRLVEAELVALIGVSRSAVRLAIDALAAEGLVERVQNKGARVRVVSTEEAIAITECRMPLEGLLARKAAERITDAEADRLGAHLHAMTAAVDSGDVLKYSELIQQLHGMVGEAARHPIAADLVGRLQAQLVRHQFRLSLRPGRPRVSLGELSELVDAITDRDPGRAEAAAVTHFRSVIVALSDATPDLGGPA</sequence>
<dbReference type="InterPro" id="IPR036390">
    <property type="entry name" value="WH_DNA-bd_sf"/>
</dbReference>
<evidence type="ECO:0000313" key="6">
    <source>
        <dbReference type="Proteomes" id="UP000219482"/>
    </source>
</evidence>
<gene>
    <name evidence="5" type="ORF">SAMN06272739_1861</name>
</gene>
<dbReference type="InterPro" id="IPR011711">
    <property type="entry name" value="GntR_C"/>
</dbReference>
<dbReference type="OrthoDB" id="9816161at2"/>
<organism evidence="5 6">
    <name type="scientific">Blastococcus haudaquaticus</name>
    <dbReference type="NCBI Taxonomy" id="1938745"/>
    <lineage>
        <taxon>Bacteria</taxon>
        <taxon>Bacillati</taxon>
        <taxon>Actinomycetota</taxon>
        <taxon>Actinomycetes</taxon>
        <taxon>Geodermatophilales</taxon>
        <taxon>Geodermatophilaceae</taxon>
        <taxon>Blastococcus</taxon>
    </lineage>
</organism>
<accession>A0A286GT40</accession>
<evidence type="ECO:0000259" key="4">
    <source>
        <dbReference type="PROSITE" id="PS50949"/>
    </source>
</evidence>
<dbReference type="SUPFAM" id="SSF46785">
    <property type="entry name" value="Winged helix' DNA-binding domain"/>
    <property type="match status" value="1"/>
</dbReference>
<dbReference type="InterPro" id="IPR036388">
    <property type="entry name" value="WH-like_DNA-bd_sf"/>
</dbReference>